<dbReference type="InterPro" id="IPR002716">
    <property type="entry name" value="PIN_dom"/>
</dbReference>
<dbReference type="InterPro" id="IPR029060">
    <property type="entry name" value="PIN-like_dom_sf"/>
</dbReference>
<keyword evidence="3" id="KW-0378">Hydrolase</keyword>
<keyword evidence="1" id="KW-0540">Nuclease</keyword>
<evidence type="ECO:0000313" key="6">
    <source>
        <dbReference type="EMBL" id="MDP9906829.1"/>
    </source>
</evidence>
<name>A0AAW8DJ13_9MICC</name>
<evidence type="ECO:0000313" key="9">
    <source>
        <dbReference type="Proteomes" id="UP001242995"/>
    </source>
</evidence>
<dbReference type="Proteomes" id="UP001242995">
    <property type="component" value="Unassembled WGS sequence"/>
</dbReference>
<evidence type="ECO:0000256" key="1">
    <source>
        <dbReference type="ARBA" id="ARBA00022722"/>
    </source>
</evidence>
<sequence length="192" mass="21164">MFTALLDSCVLWPSTQRDFLLSLAFEGAYRFVFSEAIIEEVEVNEERKRIKRGDSEKDAAKKALHLSTQLRLHFPDSIVRNWEGLDGSYGLPDPDDEHVLAAAVVGGAGSIVTANFRDFPADKIPSGIQIVSAKDFAYETVSMRPDLGVSAIQAMASRSGTKHAEQSAMEILDTLDRLYCLEAATSLIRELL</sequence>
<dbReference type="SUPFAM" id="SSF88723">
    <property type="entry name" value="PIN domain-like"/>
    <property type="match status" value="1"/>
</dbReference>
<evidence type="ECO:0000256" key="3">
    <source>
        <dbReference type="ARBA" id="ARBA00022801"/>
    </source>
</evidence>
<dbReference type="Pfam" id="PF13470">
    <property type="entry name" value="PIN_3"/>
    <property type="match status" value="1"/>
</dbReference>
<dbReference type="EMBL" id="JAUSRG010000014">
    <property type="protein sequence ID" value="MDP9906829.1"/>
    <property type="molecule type" value="Genomic_DNA"/>
</dbReference>
<keyword evidence="4" id="KW-0460">Magnesium</keyword>
<organism evidence="6 9">
    <name type="scientific">Arthrobacter bambusae</name>
    <dbReference type="NCBI Taxonomy" id="1338426"/>
    <lineage>
        <taxon>Bacteria</taxon>
        <taxon>Bacillati</taxon>
        <taxon>Actinomycetota</taxon>
        <taxon>Actinomycetes</taxon>
        <taxon>Micrococcales</taxon>
        <taxon>Micrococcaceae</taxon>
        <taxon>Arthrobacter</taxon>
    </lineage>
</organism>
<evidence type="ECO:0000256" key="4">
    <source>
        <dbReference type="ARBA" id="ARBA00022842"/>
    </source>
</evidence>
<dbReference type="Proteomes" id="UP001230951">
    <property type="component" value="Unassembled WGS sequence"/>
</dbReference>
<feature type="domain" description="PIN" evidence="5">
    <location>
        <begin position="13"/>
        <end position="116"/>
    </location>
</feature>
<dbReference type="GO" id="GO:0004518">
    <property type="term" value="F:nuclease activity"/>
    <property type="evidence" value="ECO:0007669"/>
    <property type="project" value="UniProtKB-KW"/>
</dbReference>
<dbReference type="EMBL" id="JAUSTF010000012">
    <property type="protein sequence ID" value="MDQ0182396.1"/>
    <property type="molecule type" value="Genomic_DNA"/>
</dbReference>
<dbReference type="GO" id="GO:0016787">
    <property type="term" value="F:hydrolase activity"/>
    <property type="evidence" value="ECO:0007669"/>
    <property type="project" value="UniProtKB-KW"/>
</dbReference>
<evidence type="ECO:0000259" key="5">
    <source>
        <dbReference type="Pfam" id="PF13470"/>
    </source>
</evidence>
<keyword evidence="2" id="KW-0479">Metal-binding</keyword>
<evidence type="ECO:0000313" key="7">
    <source>
        <dbReference type="EMBL" id="MDQ0182396.1"/>
    </source>
</evidence>
<keyword evidence="8" id="KW-1185">Reference proteome</keyword>
<accession>A0AAW8DJ13</accession>
<proteinExistence type="predicted"/>
<dbReference type="AlphaFoldDB" id="A0AAW8DJ13"/>
<gene>
    <name evidence="6" type="ORF">J2S90_003816</name>
    <name evidence="7" type="ORF">J2S93_003849</name>
</gene>
<evidence type="ECO:0000313" key="8">
    <source>
        <dbReference type="Proteomes" id="UP001230951"/>
    </source>
</evidence>
<dbReference type="GO" id="GO:0046872">
    <property type="term" value="F:metal ion binding"/>
    <property type="evidence" value="ECO:0007669"/>
    <property type="project" value="UniProtKB-KW"/>
</dbReference>
<evidence type="ECO:0000256" key="2">
    <source>
        <dbReference type="ARBA" id="ARBA00022723"/>
    </source>
</evidence>
<comment type="caution">
    <text evidence="6">The sequence shown here is derived from an EMBL/GenBank/DDBJ whole genome shotgun (WGS) entry which is preliminary data.</text>
</comment>
<reference evidence="6 8" key="1">
    <citation type="submission" date="2023-07" db="EMBL/GenBank/DDBJ databases">
        <title>Sorghum-associated microbial communities from plants grown in Nebraska, USA.</title>
        <authorList>
            <person name="Schachtman D."/>
        </authorList>
    </citation>
    <scope>NUCLEOTIDE SEQUENCE</scope>
    <source>
        <strain evidence="6">DS1006</strain>
        <strain evidence="7 8">DS1016</strain>
    </source>
</reference>
<dbReference type="RefSeq" id="WP_306963372.1">
    <property type="nucleotide sequence ID" value="NZ_JAUSRG010000014.1"/>
</dbReference>
<protein>
    <submittedName>
        <fullName evidence="6">Nucleic acid-binding protein</fullName>
    </submittedName>
</protein>